<sequence>MIKNEKNNDWEEEFENAKNLYAQGKSVIPIEKSASSKNVPAQSSDSVYSQELDPNIKEQMRALLEGYKNEKKADLQFKADRNIIPLTGLPIPPVIAHSPKDKDRVKSIYAIYETGEFCNVAVLKQLEGWLKEEKNESICCLIKEIISKFYSDEDLLVKEVCYLNNSSNI</sequence>
<dbReference type="RefSeq" id="WP_072764158.1">
    <property type="nucleotide sequence ID" value="NZ_FQYX01000009.1"/>
</dbReference>
<reference evidence="1 2" key="1">
    <citation type="submission" date="2016-11" db="EMBL/GenBank/DDBJ databases">
        <authorList>
            <person name="Jaros S."/>
            <person name="Januszkiewicz K."/>
            <person name="Wedrychowicz H."/>
        </authorList>
    </citation>
    <scope>NUCLEOTIDE SEQUENCE [LARGE SCALE GENOMIC DNA]</scope>
    <source>
        <strain evidence="1 2">CGMCC 1.8863</strain>
    </source>
</reference>
<organism evidence="1 2">
    <name type="scientific">Arenibacter nanhaiticus</name>
    <dbReference type="NCBI Taxonomy" id="558155"/>
    <lineage>
        <taxon>Bacteria</taxon>
        <taxon>Pseudomonadati</taxon>
        <taxon>Bacteroidota</taxon>
        <taxon>Flavobacteriia</taxon>
        <taxon>Flavobacteriales</taxon>
        <taxon>Flavobacteriaceae</taxon>
        <taxon>Arenibacter</taxon>
    </lineage>
</organism>
<dbReference type="EMBL" id="FQYX01000009">
    <property type="protein sequence ID" value="SHJ01258.1"/>
    <property type="molecule type" value="Genomic_DNA"/>
</dbReference>
<evidence type="ECO:0000313" key="1">
    <source>
        <dbReference type="EMBL" id="SHJ01258.1"/>
    </source>
</evidence>
<protein>
    <submittedName>
        <fullName evidence="1">Uncharacterized protein</fullName>
    </submittedName>
</protein>
<keyword evidence="2" id="KW-1185">Reference proteome</keyword>
<accession>A0A1M6FU73</accession>
<evidence type="ECO:0000313" key="2">
    <source>
        <dbReference type="Proteomes" id="UP000184231"/>
    </source>
</evidence>
<proteinExistence type="predicted"/>
<dbReference type="Proteomes" id="UP000184231">
    <property type="component" value="Unassembled WGS sequence"/>
</dbReference>
<name>A0A1M6FU73_9FLAO</name>
<gene>
    <name evidence="1" type="ORF">SAMN04487911_10986</name>
</gene>
<dbReference type="AlphaFoldDB" id="A0A1M6FU73"/>
<dbReference type="STRING" id="558155.SAMN04487911_10986"/>